<dbReference type="Pfam" id="PF13409">
    <property type="entry name" value="GST_N_2"/>
    <property type="match status" value="1"/>
</dbReference>
<dbReference type="PANTHER" id="PTHR32419">
    <property type="entry name" value="GLUTATHIONYL-HYDROQUINONE REDUCTASE"/>
    <property type="match status" value="1"/>
</dbReference>
<protein>
    <submittedName>
        <fullName evidence="3">Glutathione S-transferase</fullName>
    </submittedName>
</protein>
<dbReference type="PROSITE" id="PS50405">
    <property type="entry name" value="GST_CTER"/>
    <property type="match status" value="1"/>
</dbReference>
<evidence type="ECO:0000259" key="2">
    <source>
        <dbReference type="PROSITE" id="PS50405"/>
    </source>
</evidence>
<evidence type="ECO:0000313" key="3">
    <source>
        <dbReference type="EMBL" id="KRM61214.1"/>
    </source>
</evidence>
<dbReference type="SUPFAM" id="SSF52833">
    <property type="entry name" value="Thioredoxin-like"/>
    <property type="match status" value="1"/>
</dbReference>
<feature type="domain" description="GST C-terminal" evidence="2">
    <location>
        <begin position="123"/>
        <end position="295"/>
    </location>
</feature>
<sequence>MTENNAACEWHPEQSQKETTPATLDLTASFATRELPVEPNRYRLIWGKFCPWATPVAIVLRLLGLEQAVSDGTVQALRRTGLPTDWVYGADDSVKDPVLGTARLSESYQQAAPEFNGRASVPTLVDVTTGKAVNNQSNDLLDEFARYWRQYQTTELDLYPEERANEVAAINQIILTDVTEVPGQILVAQSQAEYDELAQRFFNRLEWADHLLATQPYLVGETLTVPDIRLFVSLVRFDIVYYYQNKLSAHRLVDYPNLWAYAKRLYQIPAFKETTDFTAIKQHFYQVSEAPVTSFDRVVPFGIDEAKWDQVD</sequence>
<dbReference type="Gene3D" id="1.20.1050.10">
    <property type="match status" value="1"/>
</dbReference>
<dbReference type="GO" id="GO:0005737">
    <property type="term" value="C:cytoplasm"/>
    <property type="evidence" value="ECO:0007669"/>
    <property type="project" value="TreeGrafter"/>
</dbReference>
<dbReference type="PANTHER" id="PTHR32419:SF6">
    <property type="entry name" value="GLUTATHIONE S-TRANSFERASE OMEGA-LIKE 1-RELATED"/>
    <property type="match status" value="1"/>
</dbReference>
<evidence type="ECO:0000313" key="4">
    <source>
        <dbReference type="Proteomes" id="UP000051733"/>
    </source>
</evidence>
<dbReference type="InterPro" id="IPR036282">
    <property type="entry name" value="Glutathione-S-Trfase_C_sf"/>
</dbReference>
<dbReference type="Pfam" id="PF13410">
    <property type="entry name" value="GST_C_2"/>
    <property type="match status" value="1"/>
</dbReference>
<dbReference type="Proteomes" id="UP000051733">
    <property type="component" value="Unassembled WGS sequence"/>
</dbReference>
<proteinExistence type="predicted"/>
<dbReference type="InterPro" id="IPR004045">
    <property type="entry name" value="Glutathione_S-Trfase_N"/>
</dbReference>
<feature type="region of interest" description="Disordered" evidence="1">
    <location>
        <begin position="1"/>
        <end position="20"/>
    </location>
</feature>
<dbReference type="InterPro" id="IPR016639">
    <property type="entry name" value="GST_Omega/GSH"/>
</dbReference>
<dbReference type="STRING" id="1423813.FC26_GL001896"/>
<dbReference type="InterPro" id="IPR036249">
    <property type="entry name" value="Thioredoxin-like_sf"/>
</dbReference>
<accession>A0A0R2A1Q9</accession>
<dbReference type="AlphaFoldDB" id="A0A0R2A1Q9"/>
<name>A0A0R2A1Q9_9LACO</name>
<comment type="caution">
    <text evidence="3">The sequence shown here is derived from an EMBL/GenBank/DDBJ whole genome shotgun (WGS) entry which is preliminary data.</text>
</comment>
<reference evidence="3 4" key="1">
    <citation type="journal article" date="2015" name="Genome Announc.">
        <title>Expanding the biotechnology potential of lactobacilli through comparative genomics of 213 strains and associated genera.</title>
        <authorList>
            <person name="Sun Z."/>
            <person name="Harris H.M."/>
            <person name="McCann A."/>
            <person name="Guo C."/>
            <person name="Argimon S."/>
            <person name="Zhang W."/>
            <person name="Yang X."/>
            <person name="Jeffery I.B."/>
            <person name="Cooney J.C."/>
            <person name="Kagawa T.F."/>
            <person name="Liu W."/>
            <person name="Song Y."/>
            <person name="Salvetti E."/>
            <person name="Wrobel A."/>
            <person name="Rasinkangas P."/>
            <person name="Parkhill J."/>
            <person name="Rea M.C."/>
            <person name="O'Sullivan O."/>
            <person name="Ritari J."/>
            <person name="Douillard F.P."/>
            <person name="Paul Ross R."/>
            <person name="Yang R."/>
            <person name="Briner A.E."/>
            <person name="Felis G.E."/>
            <person name="de Vos W.M."/>
            <person name="Barrangou R."/>
            <person name="Klaenhammer T.R."/>
            <person name="Caufield P.W."/>
            <person name="Cui Y."/>
            <person name="Zhang H."/>
            <person name="O'Toole P.W."/>
        </authorList>
    </citation>
    <scope>NUCLEOTIDE SEQUENCE [LARGE SCALE GENOMIC DNA]</scope>
    <source>
        <strain evidence="3 4">DSM 20634</strain>
    </source>
</reference>
<organism evidence="3 4">
    <name type="scientific">Paucilactobacillus vaccinostercus DSM 20634</name>
    <dbReference type="NCBI Taxonomy" id="1423813"/>
    <lineage>
        <taxon>Bacteria</taxon>
        <taxon>Bacillati</taxon>
        <taxon>Bacillota</taxon>
        <taxon>Bacilli</taxon>
        <taxon>Lactobacillales</taxon>
        <taxon>Lactobacillaceae</taxon>
        <taxon>Paucilactobacillus</taxon>
    </lineage>
</organism>
<dbReference type="InterPro" id="IPR010987">
    <property type="entry name" value="Glutathione-S-Trfase_C-like"/>
</dbReference>
<dbReference type="Gene3D" id="3.40.30.10">
    <property type="entry name" value="Glutaredoxin"/>
    <property type="match status" value="1"/>
</dbReference>
<keyword evidence="4" id="KW-1185">Reference proteome</keyword>
<dbReference type="SUPFAM" id="SSF47616">
    <property type="entry name" value="GST C-terminal domain-like"/>
    <property type="match status" value="1"/>
</dbReference>
<dbReference type="OrthoDB" id="9769158at2"/>
<keyword evidence="3" id="KW-0808">Transferase</keyword>
<dbReference type="PATRIC" id="fig|1423813.3.peg.1925"/>
<evidence type="ECO:0000256" key="1">
    <source>
        <dbReference type="SAM" id="MobiDB-lite"/>
    </source>
</evidence>
<gene>
    <name evidence="3" type="ORF">FC26_GL001896</name>
</gene>
<dbReference type="RefSeq" id="WP_057779262.1">
    <property type="nucleotide sequence ID" value="NZ_AYYY01000030.1"/>
</dbReference>
<dbReference type="GO" id="GO:0004364">
    <property type="term" value="F:glutathione transferase activity"/>
    <property type="evidence" value="ECO:0007669"/>
    <property type="project" value="InterPro"/>
</dbReference>
<dbReference type="EMBL" id="AYYY01000030">
    <property type="protein sequence ID" value="KRM61214.1"/>
    <property type="molecule type" value="Genomic_DNA"/>
</dbReference>